<protein>
    <recommendedName>
        <fullName evidence="4">H15 domain-containing protein</fullName>
    </recommendedName>
</protein>
<keyword evidence="1 2" id="KW-0238">DNA-binding</keyword>
<dbReference type="Pfam" id="PF00538">
    <property type="entry name" value="Linker_histone"/>
    <property type="match status" value="1"/>
</dbReference>
<dbReference type="GO" id="GO:0000786">
    <property type="term" value="C:nucleosome"/>
    <property type="evidence" value="ECO:0007669"/>
    <property type="project" value="InterPro"/>
</dbReference>
<keyword evidence="2" id="KW-0539">Nucleus</keyword>
<reference evidence="5 6" key="1">
    <citation type="submission" date="2019-12" db="EMBL/GenBank/DDBJ databases">
        <authorList>
            <person name="Scholz U."/>
            <person name="Mascher M."/>
            <person name="Fiebig A."/>
        </authorList>
    </citation>
    <scope>NUCLEOTIDE SEQUENCE</scope>
</reference>
<proteinExistence type="inferred from homology"/>
<accession>A0A7I8I897</accession>
<sequence>MKSKAVPFAEEKVKKARAAPAHPPYLEMAREAIHALKERTGSSQYAISKFIEEKHRGTSLPTSEGSSSSQGEVLLQASPSAAAAGDAAAAKLKVKASAAAAKPKVKVSATTAKPKVKVSASAAKPKVKVSASTAKPKGKASATAARSNVKASAATSKLKVKASSPLQSRRWVGPPA</sequence>
<feature type="compositionally biased region" description="Polar residues" evidence="3">
    <location>
        <begin position="144"/>
        <end position="155"/>
    </location>
</feature>
<dbReference type="Proteomes" id="UP001189122">
    <property type="component" value="Unassembled WGS sequence"/>
</dbReference>
<dbReference type="Gene3D" id="1.10.10.10">
    <property type="entry name" value="Winged helix-like DNA-binding domain superfamily/Winged helix DNA-binding domain"/>
    <property type="match status" value="1"/>
</dbReference>
<dbReference type="PROSITE" id="PS51504">
    <property type="entry name" value="H15"/>
    <property type="match status" value="1"/>
</dbReference>
<keyword evidence="6" id="KW-1185">Reference proteome</keyword>
<gene>
    <name evidence="5" type="ORF">SI7747_01000284</name>
</gene>
<evidence type="ECO:0000256" key="3">
    <source>
        <dbReference type="SAM" id="MobiDB-lite"/>
    </source>
</evidence>
<feature type="region of interest" description="Disordered" evidence="3">
    <location>
        <begin position="100"/>
        <end position="176"/>
    </location>
</feature>
<dbReference type="InterPro" id="IPR036390">
    <property type="entry name" value="WH_DNA-bd_sf"/>
</dbReference>
<feature type="domain" description="H15" evidence="4">
    <location>
        <begin position="21"/>
        <end position="109"/>
    </location>
</feature>
<dbReference type="InterPro" id="IPR005818">
    <property type="entry name" value="Histone_H1/H5_H15"/>
</dbReference>
<evidence type="ECO:0000256" key="1">
    <source>
        <dbReference type="ARBA" id="ARBA00023125"/>
    </source>
</evidence>
<dbReference type="SMART" id="SM00526">
    <property type="entry name" value="H15"/>
    <property type="match status" value="1"/>
</dbReference>
<dbReference type="PRINTS" id="PR00624">
    <property type="entry name" value="HISTONEH5"/>
</dbReference>
<dbReference type="InterPro" id="IPR036388">
    <property type="entry name" value="WH-like_DNA-bd_sf"/>
</dbReference>
<evidence type="ECO:0000256" key="2">
    <source>
        <dbReference type="RuleBase" id="RU003894"/>
    </source>
</evidence>
<dbReference type="GO" id="GO:0006334">
    <property type="term" value="P:nucleosome assembly"/>
    <property type="evidence" value="ECO:0007669"/>
    <property type="project" value="InterPro"/>
</dbReference>
<dbReference type="SUPFAM" id="SSF46785">
    <property type="entry name" value="Winged helix' DNA-binding domain"/>
    <property type="match status" value="1"/>
</dbReference>
<feature type="compositionally biased region" description="Low complexity" evidence="3">
    <location>
        <begin position="100"/>
        <end position="135"/>
    </location>
</feature>
<dbReference type="GO" id="GO:0005634">
    <property type="term" value="C:nucleus"/>
    <property type="evidence" value="ECO:0007669"/>
    <property type="project" value="UniProtKB-SubCell"/>
</dbReference>
<name>A0A7I8I897_SPIIN</name>
<dbReference type="EMBL" id="LR743588">
    <property type="protein sequence ID" value="CAA2613879.1"/>
    <property type="molecule type" value="Genomic_DNA"/>
</dbReference>
<evidence type="ECO:0000313" key="5">
    <source>
        <dbReference type="EMBL" id="CAA2613879.1"/>
    </source>
</evidence>
<dbReference type="AlphaFoldDB" id="A0A7I8I897"/>
<evidence type="ECO:0000313" key="6">
    <source>
        <dbReference type="Proteomes" id="UP001189122"/>
    </source>
</evidence>
<feature type="region of interest" description="Disordered" evidence="3">
    <location>
        <begin position="1"/>
        <end position="20"/>
    </location>
</feature>
<organism evidence="5">
    <name type="scientific">Spirodela intermedia</name>
    <name type="common">Intermediate duckweed</name>
    <dbReference type="NCBI Taxonomy" id="51605"/>
    <lineage>
        <taxon>Eukaryota</taxon>
        <taxon>Viridiplantae</taxon>
        <taxon>Streptophyta</taxon>
        <taxon>Embryophyta</taxon>
        <taxon>Tracheophyta</taxon>
        <taxon>Spermatophyta</taxon>
        <taxon>Magnoliopsida</taxon>
        <taxon>Liliopsida</taxon>
        <taxon>Araceae</taxon>
        <taxon>Lemnoideae</taxon>
        <taxon>Spirodela</taxon>
    </lineage>
</organism>
<dbReference type="GO" id="GO:0003677">
    <property type="term" value="F:DNA binding"/>
    <property type="evidence" value="ECO:0007669"/>
    <property type="project" value="UniProtKB-KW"/>
</dbReference>
<dbReference type="GO" id="GO:0030527">
    <property type="term" value="F:structural constituent of chromatin"/>
    <property type="evidence" value="ECO:0007669"/>
    <property type="project" value="InterPro"/>
</dbReference>
<keyword evidence="2" id="KW-0158">Chromosome</keyword>
<dbReference type="InterPro" id="IPR005819">
    <property type="entry name" value="H1/H5"/>
</dbReference>
<comment type="similarity">
    <text evidence="2">Belongs to the histone H1/H5 family.</text>
</comment>
<dbReference type="EMBL" id="CACRZD030000001">
    <property type="protein sequence ID" value="CAA6653694.1"/>
    <property type="molecule type" value="Genomic_DNA"/>
</dbReference>
<comment type="subcellular location">
    <subcellularLocation>
        <location evidence="2">Nucleus</location>
    </subcellularLocation>
</comment>
<evidence type="ECO:0000259" key="4">
    <source>
        <dbReference type="PROSITE" id="PS51504"/>
    </source>
</evidence>